<comment type="similarity">
    <text evidence="2 9">Belongs to the mitochondrial carrier (TC 2.A.29) family.</text>
</comment>
<keyword evidence="7 8" id="KW-0472">Membrane</keyword>
<keyword evidence="5" id="KW-0677">Repeat</keyword>
<dbReference type="Pfam" id="PF00153">
    <property type="entry name" value="Mito_carr"/>
    <property type="match status" value="1"/>
</dbReference>
<name>A0ABR1JFV8_9AGAR</name>
<feature type="transmembrane region" description="Helical" evidence="10">
    <location>
        <begin position="198"/>
        <end position="222"/>
    </location>
</feature>
<feature type="chain" id="PRO_5046893599" description="Mitochondrial carrier" evidence="11">
    <location>
        <begin position="17"/>
        <end position="315"/>
    </location>
</feature>
<keyword evidence="13" id="KW-1185">Reference proteome</keyword>
<comment type="caution">
    <text evidence="12">The sequence shown here is derived from an EMBL/GenBank/DDBJ whole genome shotgun (WGS) entry which is preliminary data.</text>
</comment>
<dbReference type="InterPro" id="IPR023395">
    <property type="entry name" value="MCP_dom_sf"/>
</dbReference>
<feature type="repeat" description="Solcar" evidence="8">
    <location>
        <begin position="199"/>
        <end position="315"/>
    </location>
</feature>
<feature type="transmembrane region" description="Helical" evidence="10">
    <location>
        <begin position="151"/>
        <end position="178"/>
    </location>
</feature>
<keyword evidence="6 10" id="KW-1133">Transmembrane helix</keyword>
<gene>
    <name evidence="12" type="ORF">VKT23_009707</name>
</gene>
<keyword evidence="11" id="KW-0732">Signal</keyword>
<comment type="subcellular location">
    <subcellularLocation>
        <location evidence="1">Membrane</location>
        <topology evidence="1">Multi-pass membrane protein</topology>
    </subcellularLocation>
</comment>
<feature type="transmembrane region" description="Helical" evidence="10">
    <location>
        <begin position="294"/>
        <end position="314"/>
    </location>
</feature>
<evidence type="ECO:0000256" key="6">
    <source>
        <dbReference type="ARBA" id="ARBA00022989"/>
    </source>
</evidence>
<keyword evidence="4 8" id="KW-0812">Transmembrane</keyword>
<reference evidence="12 13" key="1">
    <citation type="submission" date="2024-01" db="EMBL/GenBank/DDBJ databases">
        <title>A draft genome for the cacao thread blight pathogen Marasmiellus scandens.</title>
        <authorList>
            <person name="Baruah I.K."/>
            <person name="Leung J."/>
            <person name="Bukari Y."/>
            <person name="Amoako-Attah I."/>
            <person name="Meinhardt L.W."/>
            <person name="Bailey B.A."/>
            <person name="Cohen S.P."/>
        </authorList>
    </citation>
    <scope>NUCLEOTIDE SEQUENCE [LARGE SCALE GENOMIC DNA]</scope>
    <source>
        <strain evidence="12 13">GH-19</strain>
    </source>
</reference>
<accession>A0ABR1JFV8</accession>
<sequence length="315" mass="36025">MSQKLPLLLLSAAAHAAVVPLSGSVLRYRAHSSRSAASFGFGFWRIFRRAYEFEGWGGLYKGAVPTFLGVLIFRGSLMLVKVHPTFPLMVMAAPQMELIESPFFILISALIEVPAQIVLVRTTLTNYKIPWYNPILALRMLFSPSERRCPWIIYLTPGLFLSIVLQFAMQFIVIRVSFMLGSLVWNNWSQYEAHFKNPITFTLFALTGMLAITLAFLAYTVLLTPLKVISIRLAQQRNWITDEVDPLSEVDEAEAYGLPVYSVDEVIRIHDATEPYLGFIDCYHRIVEQEGWRALYRAWWFSIVSQVVMLLLWMS</sequence>
<evidence type="ECO:0000256" key="4">
    <source>
        <dbReference type="ARBA" id="ARBA00022692"/>
    </source>
</evidence>
<evidence type="ECO:0000313" key="13">
    <source>
        <dbReference type="Proteomes" id="UP001498398"/>
    </source>
</evidence>
<dbReference type="InterPro" id="IPR018108">
    <property type="entry name" value="MCP_transmembrane"/>
</dbReference>
<proteinExistence type="inferred from homology"/>
<dbReference type="EMBL" id="JBANRG010000017">
    <property type="protein sequence ID" value="KAK7458707.1"/>
    <property type="molecule type" value="Genomic_DNA"/>
</dbReference>
<evidence type="ECO:0000256" key="10">
    <source>
        <dbReference type="SAM" id="Phobius"/>
    </source>
</evidence>
<feature type="transmembrane region" description="Helical" evidence="10">
    <location>
        <begin position="59"/>
        <end position="82"/>
    </location>
</feature>
<feature type="signal peptide" evidence="11">
    <location>
        <begin position="1"/>
        <end position="16"/>
    </location>
</feature>
<dbReference type="PANTHER" id="PTHR45683">
    <property type="entry name" value="MITOCHONDRIAL NICOTINAMIDE ADENINE DINUCLEOTIDE TRANSPORTER 1-RELATED-RELATED"/>
    <property type="match status" value="1"/>
</dbReference>
<dbReference type="InterPro" id="IPR044712">
    <property type="entry name" value="SLC25A32-like"/>
</dbReference>
<evidence type="ECO:0008006" key="14">
    <source>
        <dbReference type="Google" id="ProtNLM"/>
    </source>
</evidence>
<evidence type="ECO:0000256" key="3">
    <source>
        <dbReference type="ARBA" id="ARBA00022448"/>
    </source>
</evidence>
<dbReference type="PROSITE" id="PS50920">
    <property type="entry name" value="SOLCAR"/>
    <property type="match status" value="1"/>
</dbReference>
<evidence type="ECO:0000256" key="5">
    <source>
        <dbReference type="ARBA" id="ARBA00022737"/>
    </source>
</evidence>
<evidence type="ECO:0000256" key="9">
    <source>
        <dbReference type="RuleBase" id="RU000488"/>
    </source>
</evidence>
<keyword evidence="3 9" id="KW-0813">Transport</keyword>
<protein>
    <recommendedName>
        <fullName evidence="14">Mitochondrial carrier</fullName>
    </recommendedName>
</protein>
<feature type="transmembrane region" description="Helical" evidence="10">
    <location>
        <begin position="102"/>
        <end position="120"/>
    </location>
</feature>
<evidence type="ECO:0000256" key="1">
    <source>
        <dbReference type="ARBA" id="ARBA00004141"/>
    </source>
</evidence>
<evidence type="ECO:0000256" key="7">
    <source>
        <dbReference type="ARBA" id="ARBA00023136"/>
    </source>
</evidence>
<evidence type="ECO:0000313" key="12">
    <source>
        <dbReference type="EMBL" id="KAK7458707.1"/>
    </source>
</evidence>
<dbReference type="Proteomes" id="UP001498398">
    <property type="component" value="Unassembled WGS sequence"/>
</dbReference>
<dbReference type="Gene3D" id="1.50.40.10">
    <property type="entry name" value="Mitochondrial carrier domain"/>
    <property type="match status" value="2"/>
</dbReference>
<evidence type="ECO:0000256" key="11">
    <source>
        <dbReference type="SAM" id="SignalP"/>
    </source>
</evidence>
<dbReference type="SUPFAM" id="SSF103506">
    <property type="entry name" value="Mitochondrial carrier"/>
    <property type="match status" value="1"/>
</dbReference>
<organism evidence="12 13">
    <name type="scientific">Marasmiellus scandens</name>
    <dbReference type="NCBI Taxonomy" id="2682957"/>
    <lineage>
        <taxon>Eukaryota</taxon>
        <taxon>Fungi</taxon>
        <taxon>Dikarya</taxon>
        <taxon>Basidiomycota</taxon>
        <taxon>Agaricomycotina</taxon>
        <taxon>Agaricomycetes</taxon>
        <taxon>Agaricomycetidae</taxon>
        <taxon>Agaricales</taxon>
        <taxon>Marasmiineae</taxon>
        <taxon>Omphalotaceae</taxon>
        <taxon>Marasmiellus</taxon>
    </lineage>
</organism>
<evidence type="ECO:0000256" key="2">
    <source>
        <dbReference type="ARBA" id="ARBA00006375"/>
    </source>
</evidence>
<evidence type="ECO:0000256" key="8">
    <source>
        <dbReference type="PROSITE-ProRule" id="PRU00282"/>
    </source>
</evidence>